<accession>A0ABV9REY1</accession>
<dbReference type="EMBL" id="JBHSIM010000013">
    <property type="protein sequence ID" value="MFC4832124.1"/>
    <property type="molecule type" value="Genomic_DNA"/>
</dbReference>
<protein>
    <submittedName>
        <fullName evidence="1">Uncharacterized protein</fullName>
    </submittedName>
</protein>
<evidence type="ECO:0000313" key="2">
    <source>
        <dbReference type="Proteomes" id="UP001595909"/>
    </source>
</evidence>
<name>A0ABV9REY1_9PSEU</name>
<proteinExistence type="predicted"/>
<dbReference type="Proteomes" id="UP001595909">
    <property type="component" value="Unassembled WGS sequence"/>
</dbReference>
<comment type="caution">
    <text evidence="1">The sequence shown here is derived from an EMBL/GenBank/DDBJ whole genome shotgun (WGS) entry which is preliminary data.</text>
</comment>
<dbReference type="RefSeq" id="WP_274189751.1">
    <property type="nucleotide sequence ID" value="NZ_BAABHN010000013.1"/>
</dbReference>
<keyword evidence="2" id="KW-1185">Reference proteome</keyword>
<evidence type="ECO:0000313" key="1">
    <source>
        <dbReference type="EMBL" id="MFC4832124.1"/>
    </source>
</evidence>
<gene>
    <name evidence="1" type="ORF">ACFPEL_06850</name>
</gene>
<sequence length="98" mass="10683">MTITIFTAGHRSPRGTFYPHAGAPGVEMDARDAASLLCMLGIVDRHLESDPGHAVVEPARLAEWLVDPVPVTFQVEIDALVRLCDFAHENAVNVAWGY</sequence>
<reference evidence="2" key="1">
    <citation type="journal article" date="2019" name="Int. J. Syst. Evol. Microbiol.">
        <title>The Global Catalogue of Microorganisms (GCM) 10K type strain sequencing project: providing services to taxonomists for standard genome sequencing and annotation.</title>
        <authorList>
            <consortium name="The Broad Institute Genomics Platform"/>
            <consortium name="The Broad Institute Genome Sequencing Center for Infectious Disease"/>
            <person name="Wu L."/>
            <person name="Ma J."/>
        </authorList>
    </citation>
    <scope>NUCLEOTIDE SEQUENCE [LARGE SCALE GENOMIC DNA]</scope>
    <source>
        <strain evidence="2">CCUG 50347</strain>
    </source>
</reference>
<organism evidence="1 2">
    <name type="scientific">Actinomycetospora chibensis</name>
    <dbReference type="NCBI Taxonomy" id="663606"/>
    <lineage>
        <taxon>Bacteria</taxon>
        <taxon>Bacillati</taxon>
        <taxon>Actinomycetota</taxon>
        <taxon>Actinomycetes</taxon>
        <taxon>Pseudonocardiales</taxon>
        <taxon>Pseudonocardiaceae</taxon>
        <taxon>Actinomycetospora</taxon>
    </lineage>
</organism>